<dbReference type="Proteomes" id="UP000236291">
    <property type="component" value="Unassembled WGS sequence"/>
</dbReference>
<name>A0A2K3MI53_TRIPR</name>
<evidence type="ECO:0000256" key="1">
    <source>
        <dbReference type="ARBA" id="ARBA00022737"/>
    </source>
</evidence>
<dbReference type="AlphaFoldDB" id="A0A2K3MI53"/>
<dbReference type="PANTHER" id="PTHR11017">
    <property type="entry name" value="LEUCINE-RICH REPEAT-CONTAINING PROTEIN"/>
    <property type="match status" value="1"/>
</dbReference>
<gene>
    <name evidence="3" type="ORF">L195_g046591</name>
</gene>
<evidence type="ECO:0000313" key="3">
    <source>
        <dbReference type="EMBL" id="PNX90467.1"/>
    </source>
</evidence>
<comment type="caution">
    <text evidence="3">The sequence shown here is derived from an EMBL/GenBank/DDBJ whole genome shotgun (WGS) entry which is preliminary data.</text>
</comment>
<dbReference type="Pfam" id="PF23282">
    <property type="entry name" value="WHD_ROQ1"/>
    <property type="match status" value="1"/>
</dbReference>
<evidence type="ECO:0000259" key="2">
    <source>
        <dbReference type="Pfam" id="PF23282"/>
    </source>
</evidence>
<dbReference type="PANTHER" id="PTHR11017:SF562">
    <property type="entry name" value="ADP-RIBOSYL CYCLASE_CYCLIC ADP-RIBOSE HYDROLASE"/>
    <property type="match status" value="1"/>
</dbReference>
<reference evidence="3 4" key="1">
    <citation type="journal article" date="2014" name="Am. J. Bot.">
        <title>Genome assembly and annotation for red clover (Trifolium pratense; Fabaceae).</title>
        <authorList>
            <person name="Istvanek J."/>
            <person name="Jaros M."/>
            <person name="Krenek A."/>
            <person name="Repkova J."/>
        </authorList>
    </citation>
    <scope>NUCLEOTIDE SEQUENCE [LARGE SCALE GENOMIC DNA]</scope>
    <source>
        <strain evidence="4">cv. Tatra</strain>
        <tissue evidence="3">Young leaves</tissue>
    </source>
</reference>
<dbReference type="EMBL" id="ASHM01062904">
    <property type="protein sequence ID" value="PNX90467.1"/>
    <property type="molecule type" value="Genomic_DNA"/>
</dbReference>
<sequence length="133" mass="15183">MSGIGKTTIAAHYDNDEMFLDIAFFFNATSGIEILEDKALITISNNSRIQMHDLLQKMAYDIVQEDYNDRGKRSRLRDAKDICDVLGNNKELVNLEAIDLSECKQLINIPDLSKPLRTHFILCYWIGAQNCKV</sequence>
<evidence type="ECO:0000313" key="4">
    <source>
        <dbReference type="Proteomes" id="UP000236291"/>
    </source>
</evidence>
<reference evidence="3 4" key="2">
    <citation type="journal article" date="2017" name="Front. Plant Sci.">
        <title>Gene Classification and Mining of Molecular Markers Useful in Red Clover (Trifolium pratense) Breeding.</title>
        <authorList>
            <person name="Istvanek J."/>
            <person name="Dluhosova J."/>
            <person name="Dluhos P."/>
            <person name="Patkova L."/>
            <person name="Nedelnik J."/>
            <person name="Repkova J."/>
        </authorList>
    </citation>
    <scope>NUCLEOTIDE SEQUENCE [LARGE SCALE GENOMIC DNA]</scope>
    <source>
        <strain evidence="4">cv. Tatra</strain>
        <tissue evidence="3">Young leaves</tissue>
    </source>
</reference>
<dbReference type="InterPro" id="IPR044974">
    <property type="entry name" value="Disease_R_plants"/>
</dbReference>
<accession>A0A2K3MI53</accession>
<organism evidence="3 4">
    <name type="scientific">Trifolium pratense</name>
    <name type="common">Red clover</name>
    <dbReference type="NCBI Taxonomy" id="57577"/>
    <lineage>
        <taxon>Eukaryota</taxon>
        <taxon>Viridiplantae</taxon>
        <taxon>Streptophyta</taxon>
        <taxon>Embryophyta</taxon>
        <taxon>Tracheophyta</taxon>
        <taxon>Spermatophyta</taxon>
        <taxon>Magnoliopsida</taxon>
        <taxon>eudicotyledons</taxon>
        <taxon>Gunneridae</taxon>
        <taxon>Pentapetalae</taxon>
        <taxon>rosids</taxon>
        <taxon>fabids</taxon>
        <taxon>Fabales</taxon>
        <taxon>Fabaceae</taxon>
        <taxon>Papilionoideae</taxon>
        <taxon>50 kb inversion clade</taxon>
        <taxon>NPAAA clade</taxon>
        <taxon>Hologalegina</taxon>
        <taxon>IRL clade</taxon>
        <taxon>Trifolieae</taxon>
        <taxon>Trifolium</taxon>
    </lineage>
</organism>
<dbReference type="GO" id="GO:0006952">
    <property type="term" value="P:defense response"/>
    <property type="evidence" value="ECO:0007669"/>
    <property type="project" value="InterPro"/>
</dbReference>
<feature type="domain" description="Disease resistance protein Roq1-like winged-helix" evidence="2">
    <location>
        <begin position="31"/>
        <end position="65"/>
    </location>
</feature>
<protein>
    <submittedName>
        <fullName evidence="3">Disease resistance protein (TIR-NBS-LRR class)</fullName>
    </submittedName>
</protein>
<proteinExistence type="predicted"/>
<keyword evidence="1" id="KW-0677">Repeat</keyword>
<dbReference type="InterPro" id="IPR058192">
    <property type="entry name" value="WHD_ROQ1-like"/>
</dbReference>